<protein>
    <submittedName>
        <fullName evidence="2">Uncharacterized protein</fullName>
    </submittedName>
</protein>
<proteinExistence type="predicted"/>
<feature type="region of interest" description="Disordered" evidence="1">
    <location>
        <begin position="260"/>
        <end position="295"/>
    </location>
</feature>
<evidence type="ECO:0000313" key="3">
    <source>
        <dbReference type="Proteomes" id="UP000030693"/>
    </source>
</evidence>
<dbReference type="GeneID" id="20528692"/>
<dbReference type="AlphaFoldDB" id="A0A058Z621"/>
<accession>A0A058Z621</accession>
<organism evidence="2">
    <name type="scientific">Fonticula alba</name>
    <name type="common">Slime mold</name>
    <dbReference type="NCBI Taxonomy" id="691883"/>
    <lineage>
        <taxon>Eukaryota</taxon>
        <taxon>Rotosphaerida</taxon>
        <taxon>Fonticulaceae</taxon>
        <taxon>Fonticula</taxon>
    </lineage>
</organism>
<dbReference type="RefSeq" id="XP_009496111.1">
    <property type="nucleotide sequence ID" value="XM_009497836.1"/>
</dbReference>
<evidence type="ECO:0000256" key="1">
    <source>
        <dbReference type="SAM" id="MobiDB-lite"/>
    </source>
</evidence>
<gene>
    <name evidence="2" type="ORF">H696_03967</name>
</gene>
<name>A0A058Z621_FONAL</name>
<sequence length="528" mass="57615">MSLRASSPAVLAGYRHLVKLAQRFEDPVIGHFIRHTARMEIQVNKYSTLDNHTSASIADLYHHIGVTRRALVYLHECTQAGTAPPAVDHTSHPVDLGTLDLSTGADCLRYLQEHAHGRVGFLRDVLDEIRRSEDEEFRSMLVEDCRPKRYRMQFPETRSRFPVHPALLPEEMLRRPSFAKHRSTMMYHAREHTAALHRSLALLSLAREPFQSVTLAVPSSRSGLLLFRGRTLPSNLAVRQGRLTTGRQIILQLASTRERLSGQEAQLADSTPRPGKPARHPQAATDTGLTWDPYFGTDRRNHMHAGLAPPASVSVSADALRAAYAPVNHQPGVDSLSGSTDAPVAEEPAGAATAPDLLNVFRAAAGALEPGDQSIEQLHSSMMQLALSRGQIDLTDTPAMVTPMSEAFHPGLSLSLWTMRLSLAKQVRRVSTVPKKIKRPKAASADADPVDGGDATPATASGQRRRTSVIGDSLAVGTGIQSTRFSQTPENSRNLGLRRRTLPKSLRARLIAEFGTYSSPAGDASRGC</sequence>
<feature type="region of interest" description="Disordered" evidence="1">
    <location>
        <begin position="329"/>
        <end position="349"/>
    </location>
</feature>
<dbReference type="Proteomes" id="UP000030693">
    <property type="component" value="Unassembled WGS sequence"/>
</dbReference>
<reference evidence="2" key="1">
    <citation type="submission" date="2013-04" db="EMBL/GenBank/DDBJ databases">
        <title>The Genome Sequence of Fonticula alba ATCC 38817.</title>
        <authorList>
            <consortium name="The Broad Institute Genomics Platform"/>
            <person name="Russ C."/>
            <person name="Cuomo C."/>
            <person name="Burger G."/>
            <person name="Gray M.W."/>
            <person name="Holland P.W.H."/>
            <person name="King N."/>
            <person name="Lang F.B.F."/>
            <person name="Roger A.J."/>
            <person name="Ruiz-Trillo I."/>
            <person name="Brown M."/>
            <person name="Walker B."/>
            <person name="Young S."/>
            <person name="Zeng Q."/>
            <person name="Gargeya S."/>
            <person name="Fitzgerald M."/>
            <person name="Haas B."/>
            <person name="Abouelleil A."/>
            <person name="Allen A.W."/>
            <person name="Alvarado L."/>
            <person name="Arachchi H.M."/>
            <person name="Berlin A.M."/>
            <person name="Chapman S.B."/>
            <person name="Gainer-Dewar J."/>
            <person name="Goldberg J."/>
            <person name="Griggs A."/>
            <person name="Gujja S."/>
            <person name="Hansen M."/>
            <person name="Howarth C."/>
            <person name="Imamovic A."/>
            <person name="Ireland A."/>
            <person name="Larimer J."/>
            <person name="McCowan C."/>
            <person name="Murphy C."/>
            <person name="Pearson M."/>
            <person name="Poon T.W."/>
            <person name="Priest M."/>
            <person name="Roberts A."/>
            <person name="Saif S."/>
            <person name="Shea T."/>
            <person name="Sisk P."/>
            <person name="Sykes S."/>
            <person name="Wortman J."/>
            <person name="Nusbaum C."/>
            <person name="Birren B."/>
        </authorList>
    </citation>
    <scope>NUCLEOTIDE SEQUENCE [LARGE SCALE GENOMIC DNA]</scope>
    <source>
        <strain evidence="2">ATCC 38817</strain>
    </source>
</reference>
<keyword evidence="3" id="KW-1185">Reference proteome</keyword>
<dbReference type="EMBL" id="KB932206">
    <property type="protein sequence ID" value="KCV69546.1"/>
    <property type="molecule type" value="Genomic_DNA"/>
</dbReference>
<feature type="region of interest" description="Disordered" evidence="1">
    <location>
        <begin position="434"/>
        <end position="472"/>
    </location>
</feature>
<evidence type="ECO:0000313" key="2">
    <source>
        <dbReference type="EMBL" id="KCV69546.1"/>
    </source>
</evidence>